<keyword evidence="6" id="KW-0732">Signal</keyword>
<sequence>MRSTTIMMMSSLALAAMTISPAQAQDPIRIGFVMAKQGAQAEHGKHHYEGKTIALKKFNNTVRDQPVEVIWLDEPTPQDAQENMQTLIDEQKVVAVVGGEQRHGPGTTLKALMSAIEVSLGDKDITGLPSYEINRLGISMVPEVRRLFLGLTVLENLQLAQREGGGSIEEIYELFPKLNILRNQKVQGLSGGERQMVGVARALMVPSKVILLDEPFEGLAPQSSRIFAPQFPNSARASLIIVEHHAQSVLPISDRAYAMVNGQVAYQGTAYDLAMDAATQTRILGVAGEH</sequence>
<gene>
    <name evidence="8" type="ORF">GHK62_26415</name>
</gene>
<reference evidence="8 9" key="1">
    <citation type="journal article" date="2013" name="Genome Biol.">
        <title>Comparative genomics of the core and accessory genomes of 48 Sinorhizobium strains comprising five genospecies.</title>
        <authorList>
            <person name="Sugawara M."/>
            <person name="Epstein B."/>
            <person name="Badgley B.D."/>
            <person name="Unno T."/>
            <person name="Xu L."/>
            <person name="Reese J."/>
            <person name="Gyaneshwar P."/>
            <person name="Denny R."/>
            <person name="Mudge J."/>
            <person name="Bharti A.K."/>
            <person name="Farmer A.D."/>
            <person name="May G.D."/>
            <person name="Woodward J.E."/>
            <person name="Medigue C."/>
            <person name="Vallenet D."/>
            <person name="Lajus A."/>
            <person name="Rouy Z."/>
            <person name="Martinez-Vaz B."/>
            <person name="Tiffin P."/>
            <person name="Young N.D."/>
            <person name="Sadowsky M.J."/>
        </authorList>
    </citation>
    <scope>NUCLEOTIDE SEQUENCE [LARGE SCALE GENOMIC DNA]</scope>
    <source>
        <strain evidence="8 9">USDA4894</strain>
    </source>
</reference>
<evidence type="ECO:0000256" key="4">
    <source>
        <dbReference type="ARBA" id="ARBA00022840"/>
    </source>
</evidence>
<dbReference type="SUPFAM" id="SSF53822">
    <property type="entry name" value="Periplasmic binding protein-like I"/>
    <property type="match status" value="1"/>
</dbReference>
<evidence type="ECO:0000256" key="5">
    <source>
        <dbReference type="ARBA" id="ARBA00022970"/>
    </source>
</evidence>
<keyword evidence="5" id="KW-0029">Amino-acid transport</keyword>
<accession>A0A6N7LJT8</accession>
<comment type="caution">
    <text evidence="8">The sequence shown here is derived from an EMBL/GenBank/DDBJ whole genome shotgun (WGS) entry which is preliminary data.</text>
</comment>
<dbReference type="InterPro" id="IPR003439">
    <property type="entry name" value="ABC_transporter-like_ATP-bd"/>
</dbReference>
<organism evidence="8 9">
    <name type="scientific">Sinorhizobium terangae</name>
    <dbReference type="NCBI Taxonomy" id="110322"/>
    <lineage>
        <taxon>Bacteria</taxon>
        <taxon>Pseudomonadati</taxon>
        <taxon>Pseudomonadota</taxon>
        <taxon>Alphaproteobacteria</taxon>
        <taxon>Hyphomicrobiales</taxon>
        <taxon>Rhizobiaceae</taxon>
        <taxon>Sinorhizobium/Ensifer group</taxon>
        <taxon>Sinorhizobium</taxon>
    </lineage>
</organism>
<dbReference type="PANTHER" id="PTHR43820">
    <property type="entry name" value="HIGH-AFFINITY BRANCHED-CHAIN AMINO ACID TRANSPORT ATP-BINDING PROTEIN LIVF"/>
    <property type="match status" value="1"/>
</dbReference>
<dbReference type="GO" id="GO:0016887">
    <property type="term" value="F:ATP hydrolysis activity"/>
    <property type="evidence" value="ECO:0007669"/>
    <property type="project" value="InterPro"/>
</dbReference>
<evidence type="ECO:0000256" key="2">
    <source>
        <dbReference type="ARBA" id="ARBA00022448"/>
    </source>
</evidence>
<dbReference type="GO" id="GO:0015807">
    <property type="term" value="P:L-amino acid transport"/>
    <property type="evidence" value="ECO:0007669"/>
    <property type="project" value="TreeGrafter"/>
</dbReference>
<feature type="signal peptide" evidence="6">
    <location>
        <begin position="1"/>
        <end position="24"/>
    </location>
</feature>
<dbReference type="PROSITE" id="PS00211">
    <property type="entry name" value="ABC_TRANSPORTER_1"/>
    <property type="match status" value="1"/>
</dbReference>
<dbReference type="GO" id="GO:0005524">
    <property type="term" value="F:ATP binding"/>
    <property type="evidence" value="ECO:0007669"/>
    <property type="project" value="UniProtKB-KW"/>
</dbReference>
<evidence type="ECO:0000313" key="8">
    <source>
        <dbReference type="EMBL" id="MQX18143.1"/>
    </source>
</evidence>
<dbReference type="GO" id="GO:0015658">
    <property type="term" value="F:branched-chain amino acid transmembrane transporter activity"/>
    <property type="evidence" value="ECO:0007669"/>
    <property type="project" value="TreeGrafter"/>
</dbReference>
<keyword evidence="4 8" id="KW-0067">ATP-binding</keyword>
<dbReference type="Pfam" id="PF00005">
    <property type="entry name" value="ABC_tran"/>
    <property type="match status" value="1"/>
</dbReference>
<dbReference type="Proteomes" id="UP000439983">
    <property type="component" value="Unassembled WGS sequence"/>
</dbReference>
<dbReference type="PANTHER" id="PTHR43820:SF4">
    <property type="entry name" value="HIGH-AFFINITY BRANCHED-CHAIN AMINO ACID TRANSPORT ATP-BINDING PROTEIN LIVF"/>
    <property type="match status" value="1"/>
</dbReference>
<dbReference type="SUPFAM" id="SSF52540">
    <property type="entry name" value="P-loop containing nucleoside triphosphate hydrolases"/>
    <property type="match status" value="1"/>
</dbReference>
<dbReference type="InterPro" id="IPR052156">
    <property type="entry name" value="BCAA_Transport_ATP-bd_LivF"/>
</dbReference>
<dbReference type="CDD" id="cd06268">
    <property type="entry name" value="PBP1_ABC_transporter_LIVBP-like"/>
    <property type="match status" value="1"/>
</dbReference>
<feature type="chain" id="PRO_5026872310" evidence="6">
    <location>
        <begin position="25"/>
        <end position="290"/>
    </location>
</feature>
<protein>
    <submittedName>
        <fullName evidence="8">ATP-binding cassette domain-containing protein</fullName>
    </submittedName>
</protein>
<dbReference type="OrthoDB" id="9776369at2"/>
<keyword evidence="2" id="KW-0813">Transport</keyword>
<dbReference type="PROSITE" id="PS50893">
    <property type="entry name" value="ABC_TRANSPORTER_2"/>
    <property type="match status" value="1"/>
</dbReference>
<keyword evidence="3" id="KW-0547">Nucleotide-binding</keyword>
<proteinExistence type="inferred from homology"/>
<evidence type="ECO:0000256" key="3">
    <source>
        <dbReference type="ARBA" id="ARBA00022741"/>
    </source>
</evidence>
<dbReference type="EMBL" id="WITC01000116">
    <property type="protein sequence ID" value="MQX18143.1"/>
    <property type="molecule type" value="Genomic_DNA"/>
</dbReference>
<feature type="domain" description="ABC transporter" evidence="7">
    <location>
        <begin position="62"/>
        <end position="286"/>
    </location>
</feature>
<name>A0A6N7LJT8_SINTE</name>
<evidence type="ECO:0000313" key="9">
    <source>
        <dbReference type="Proteomes" id="UP000439983"/>
    </source>
</evidence>
<dbReference type="Gene3D" id="3.40.50.300">
    <property type="entry name" value="P-loop containing nucleotide triphosphate hydrolases"/>
    <property type="match status" value="1"/>
</dbReference>
<evidence type="ECO:0000259" key="7">
    <source>
        <dbReference type="PROSITE" id="PS50893"/>
    </source>
</evidence>
<dbReference type="InterPro" id="IPR028082">
    <property type="entry name" value="Peripla_BP_I"/>
</dbReference>
<comment type="similarity">
    <text evidence="1">Belongs to the ABC transporter superfamily.</text>
</comment>
<dbReference type="AlphaFoldDB" id="A0A6N7LJT8"/>
<evidence type="ECO:0000256" key="6">
    <source>
        <dbReference type="SAM" id="SignalP"/>
    </source>
</evidence>
<dbReference type="Gene3D" id="3.40.50.2300">
    <property type="match status" value="1"/>
</dbReference>
<keyword evidence="9" id="KW-1185">Reference proteome</keyword>
<dbReference type="InterPro" id="IPR017871">
    <property type="entry name" value="ABC_transporter-like_CS"/>
</dbReference>
<dbReference type="InterPro" id="IPR027417">
    <property type="entry name" value="P-loop_NTPase"/>
</dbReference>
<evidence type="ECO:0000256" key="1">
    <source>
        <dbReference type="ARBA" id="ARBA00005417"/>
    </source>
</evidence>